<evidence type="ECO:0000313" key="1">
    <source>
        <dbReference type="EMBL" id="RBO94975.1"/>
    </source>
</evidence>
<protein>
    <submittedName>
        <fullName evidence="1">Uncharacterized protein</fullName>
    </submittedName>
</protein>
<gene>
    <name evidence="1" type="ORF">DFR47_104338</name>
</gene>
<proteinExistence type="predicted"/>
<dbReference type="EMBL" id="QNRH01000004">
    <property type="protein sequence ID" value="RBO94975.1"/>
    <property type="molecule type" value="Genomic_DNA"/>
</dbReference>
<name>A0A366DYK7_9HYPH</name>
<comment type="caution">
    <text evidence="1">The sequence shown here is derived from an EMBL/GenBank/DDBJ whole genome shotgun (WGS) entry which is preliminary data.</text>
</comment>
<accession>A0A366DYK7</accession>
<organism evidence="1 2">
    <name type="scientific">Pseudochrobactrum asaccharolyticum</name>
    <dbReference type="NCBI Taxonomy" id="354351"/>
    <lineage>
        <taxon>Bacteria</taxon>
        <taxon>Pseudomonadati</taxon>
        <taxon>Pseudomonadota</taxon>
        <taxon>Alphaproteobacteria</taxon>
        <taxon>Hyphomicrobiales</taxon>
        <taxon>Brucellaceae</taxon>
        <taxon>Pseudochrobactrum</taxon>
    </lineage>
</organism>
<dbReference type="OrthoDB" id="9978618at2"/>
<dbReference type="Proteomes" id="UP000252893">
    <property type="component" value="Unassembled WGS sequence"/>
</dbReference>
<dbReference type="RefSeq" id="WP_113944823.1">
    <property type="nucleotide sequence ID" value="NZ_JBHEEG010000001.1"/>
</dbReference>
<reference evidence="1 2" key="1">
    <citation type="submission" date="2018-06" db="EMBL/GenBank/DDBJ databases">
        <title>Genomic Encyclopedia of Type Strains, Phase IV (KMG-IV): sequencing the most valuable type-strain genomes for metagenomic binning, comparative biology and taxonomic classification.</title>
        <authorList>
            <person name="Goeker M."/>
        </authorList>
    </citation>
    <scope>NUCLEOTIDE SEQUENCE [LARGE SCALE GENOMIC DNA]</scope>
    <source>
        <strain evidence="1 2">DSM 25619</strain>
    </source>
</reference>
<keyword evidence="2" id="KW-1185">Reference proteome</keyword>
<evidence type="ECO:0000313" key="2">
    <source>
        <dbReference type="Proteomes" id="UP000252893"/>
    </source>
</evidence>
<sequence length="101" mass="11597">MFARPFSAKETGQRDKILLFFKVFFASPLGILKKDQRNGLSGFVEPALKYSATKHFRHFDFKSDCGAGLKRFFVTASRSEPMLARLSGIELTYKRIPQQKF</sequence>
<dbReference type="AlphaFoldDB" id="A0A366DYK7"/>